<name>A0ABR7RGJ7_9PROT</name>
<comment type="similarity">
    <text evidence="1">Belongs to the UPF0065 (bug) family.</text>
</comment>
<evidence type="ECO:0000256" key="1">
    <source>
        <dbReference type="ARBA" id="ARBA00006987"/>
    </source>
</evidence>
<evidence type="ECO:0000313" key="4">
    <source>
        <dbReference type="Proteomes" id="UP000626026"/>
    </source>
</evidence>
<comment type="caution">
    <text evidence="3">The sequence shown here is derived from an EMBL/GenBank/DDBJ whole genome shotgun (WGS) entry which is preliminary data.</text>
</comment>
<dbReference type="Pfam" id="PF03401">
    <property type="entry name" value="TctC"/>
    <property type="match status" value="1"/>
</dbReference>
<dbReference type="Gene3D" id="3.40.190.150">
    <property type="entry name" value="Bordetella uptake gene, domain 1"/>
    <property type="match status" value="1"/>
</dbReference>
<dbReference type="InterPro" id="IPR042100">
    <property type="entry name" value="Bug_dom1"/>
</dbReference>
<feature type="chain" id="PRO_5045989805" evidence="2">
    <location>
        <begin position="29"/>
        <end position="328"/>
    </location>
</feature>
<dbReference type="PANTHER" id="PTHR42928">
    <property type="entry name" value="TRICARBOXYLATE-BINDING PROTEIN"/>
    <property type="match status" value="1"/>
</dbReference>
<dbReference type="EMBL" id="JACTVA010000001">
    <property type="protein sequence ID" value="MBC9205287.1"/>
    <property type="molecule type" value="Genomic_DNA"/>
</dbReference>
<organism evidence="3 4">
    <name type="scientific">Teichococcus aerophilus</name>
    <dbReference type="NCBI Taxonomy" id="1224513"/>
    <lineage>
        <taxon>Bacteria</taxon>
        <taxon>Pseudomonadati</taxon>
        <taxon>Pseudomonadota</taxon>
        <taxon>Alphaproteobacteria</taxon>
        <taxon>Acetobacterales</taxon>
        <taxon>Roseomonadaceae</taxon>
        <taxon>Roseomonas</taxon>
    </lineage>
</organism>
<accession>A0ABR7RGJ7</accession>
<dbReference type="SUPFAM" id="SSF53850">
    <property type="entry name" value="Periplasmic binding protein-like II"/>
    <property type="match status" value="1"/>
</dbReference>
<dbReference type="PROSITE" id="PS51318">
    <property type="entry name" value="TAT"/>
    <property type="match status" value="1"/>
</dbReference>
<dbReference type="CDD" id="cd13578">
    <property type="entry name" value="PBP2_Bug27"/>
    <property type="match status" value="1"/>
</dbReference>
<reference evidence="3 4" key="1">
    <citation type="journal article" date="2013" name="Int. J. Syst. Evol. Microbiol.">
        <title>Roseomonas aerophila sp. nov., isolated from air.</title>
        <authorList>
            <person name="Kim S.J."/>
            <person name="Weon H.Y."/>
            <person name="Ahn J.H."/>
            <person name="Hong S.B."/>
            <person name="Seok S.J."/>
            <person name="Whang K.S."/>
            <person name="Kwon S.W."/>
        </authorList>
    </citation>
    <scope>NUCLEOTIDE SEQUENCE [LARGE SCALE GENOMIC DNA]</scope>
    <source>
        <strain evidence="3 4">NBRC 108923</strain>
    </source>
</reference>
<gene>
    <name evidence="3" type="ORF">IBL26_00450</name>
</gene>
<sequence>MTINLSRRGLIGAGAALAAPFLAGQARAATWPDRPLRLIIPYPPAGGTDAISREVAHRITEIAGWTVVTENRSGAGGNIGLDLVAKSDPDGYTIGMGQTANLAINPSLYPSMPFNPLRDLAPISTVAQQPNLLIVRKEAPWQDLAALVADARKRPGVLNVGHSGAGTTGHLSGEMFAVQAGIEMVVVPYVGAAPVLTDLLAGRIDLFFANPLASRGVLEAGSVRVLAVTSPQRMRAMPSVPTVAELGFPGYEAVNWTGLVAPANTPPAQIMALNKVIRQVLQHPAVVARLATEGSEPLGSTPEDFATFLRAENIKWAKVVKEAKVVVT</sequence>
<keyword evidence="2" id="KW-0732">Signal</keyword>
<dbReference type="Gene3D" id="3.40.190.10">
    <property type="entry name" value="Periplasmic binding protein-like II"/>
    <property type="match status" value="1"/>
</dbReference>
<dbReference type="InterPro" id="IPR005064">
    <property type="entry name" value="BUG"/>
</dbReference>
<dbReference type="PIRSF" id="PIRSF017082">
    <property type="entry name" value="YflP"/>
    <property type="match status" value="1"/>
</dbReference>
<dbReference type="PANTHER" id="PTHR42928:SF5">
    <property type="entry name" value="BLR1237 PROTEIN"/>
    <property type="match status" value="1"/>
</dbReference>
<evidence type="ECO:0000256" key="2">
    <source>
        <dbReference type="SAM" id="SignalP"/>
    </source>
</evidence>
<dbReference type="InterPro" id="IPR006311">
    <property type="entry name" value="TAT_signal"/>
</dbReference>
<proteinExistence type="inferred from homology"/>
<dbReference type="Proteomes" id="UP000626026">
    <property type="component" value="Unassembled WGS sequence"/>
</dbReference>
<keyword evidence="4" id="KW-1185">Reference proteome</keyword>
<feature type="signal peptide" evidence="2">
    <location>
        <begin position="1"/>
        <end position="28"/>
    </location>
</feature>
<protein>
    <submittedName>
        <fullName evidence="3">Tripartite tricarboxylate transporter substrate binding protein</fullName>
    </submittedName>
</protein>
<evidence type="ECO:0000313" key="3">
    <source>
        <dbReference type="EMBL" id="MBC9205287.1"/>
    </source>
</evidence>
<dbReference type="RefSeq" id="WP_187782466.1">
    <property type="nucleotide sequence ID" value="NZ_JACTVA010000001.1"/>
</dbReference>